<keyword evidence="2" id="KW-0489">Methyltransferase</keyword>
<evidence type="ECO:0000313" key="2">
    <source>
        <dbReference type="EMBL" id="MBK1816398.1"/>
    </source>
</evidence>
<feature type="transmembrane region" description="Helical" evidence="1">
    <location>
        <begin position="20"/>
        <end position="43"/>
    </location>
</feature>
<reference evidence="2" key="1">
    <citation type="submission" date="2021-01" db="EMBL/GenBank/DDBJ databases">
        <title>Modified the classification status of verrucomicrobia.</title>
        <authorList>
            <person name="Feng X."/>
        </authorList>
    </citation>
    <scope>NUCLEOTIDE SEQUENCE</scope>
    <source>
        <strain evidence="2">JCM 18052</strain>
    </source>
</reference>
<comment type="caution">
    <text evidence="2">The sequence shown here is derived from an EMBL/GenBank/DDBJ whole genome shotgun (WGS) entry which is preliminary data.</text>
</comment>
<proteinExistence type="predicted"/>
<feature type="transmembrane region" description="Helical" evidence="1">
    <location>
        <begin position="49"/>
        <end position="69"/>
    </location>
</feature>
<keyword evidence="1" id="KW-0472">Membrane</keyword>
<keyword evidence="3" id="KW-1185">Reference proteome</keyword>
<dbReference type="Gene3D" id="3.40.50.150">
    <property type="entry name" value="Vaccinia Virus protein VP39"/>
    <property type="match status" value="1"/>
</dbReference>
<sequence>MNERGRWQGMWTIVRFNWPIYVTALAVMLVAAYGCLASGHLQLEIACGVVMAGSLYFLAGSLGVSHWVYDRSDLYRWSWLVRAMRGAGMERIIFCHSGFDEASGQLRQRFTGTRWTVLDHYDKSRMTEASIRRAREAHPPTPDNLTAPYDRWPVDGGSADVVMGLLAIHELRSKDERIAWFAEAGRCLRSGGRVILAEHTRDLANFVAFGPGFLHFHSAASWRTCWQRAGLHVTDEFRVTPWVKVFVITKP</sequence>
<keyword evidence="1" id="KW-1133">Transmembrane helix</keyword>
<dbReference type="PROSITE" id="PS51257">
    <property type="entry name" value="PROKAR_LIPOPROTEIN"/>
    <property type="match status" value="1"/>
</dbReference>
<dbReference type="EMBL" id="JAENIK010000011">
    <property type="protein sequence ID" value="MBK1816398.1"/>
    <property type="molecule type" value="Genomic_DNA"/>
</dbReference>
<protein>
    <submittedName>
        <fullName evidence="2">Class I SAM-dependent methyltransferase</fullName>
    </submittedName>
</protein>
<keyword evidence="1" id="KW-0812">Transmembrane</keyword>
<dbReference type="Proteomes" id="UP000600139">
    <property type="component" value="Unassembled WGS sequence"/>
</dbReference>
<accession>A0A934VAP1</accession>
<evidence type="ECO:0000256" key="1">
    <source>
        <dbReference type="SAM" id="Phobius"/>
    </source>
</evidence>
<dbReference type="SUPFAM" id="SSF53335">
    <property type="entry name" value="S-adenosyl-L-methionine-dependent methyltransferases"/>
    <property type="match status" value="1"/>
</dbReference>
<dbReference type="InterPro" id="IPR029063">
    <property type="entry name" value="SAM-dependent_MTases_sf"/>
</dbReference>
<dbReference type="GO" id="GO:0008168">
    <property type="term" value="F:methyltransferase activity"/>
    <property type="evidence" value="ECO:0007669"/>
    <property type="project" value="UniProtKB-KW"/>
</dbReference>
<name>A0A934VAP1_9BACT</name>
<evidence type="ECO:0000313" key="3">
    <source>
        <dbReference type="Proteomes" id="UP000600139"/>
    </source>
</evidence>
<organism evidence="2 3">
    <name type="scientific">Luteolibacter yonseiensis</name>
    <dbReference type="NCBI Taxonomy" id="1144680"/>
    <lineage>
        <taxon>Bacteria</taxon>
        <taxon>Pseudomonadati</taxon>
        <taxon>Verrucomicrobiota</taxon>
        <taxon>Verrucomicrobiia</taxon>
        <taxon>Verrucomicrobiales</taxon>
        <taxon>Verrucomicrobiaceae</taxon>
        <taxon>Luteolibacter</taxon>
    </lineage>
</organism>
<dbReference type="RefSeq" id="WP_200351336.1">
    <property type="nucleotide sequence ID" value="NZ_BAABHZ010000006.1"/>
</dbReference>
<gene>
    <name evidence="2" type="ORF">JIN84_12295</name>
</gene>
<keyword evidence="2" id="KW-0808">Transferase</keyword>
<dbReference type="AlphaFoldDB" id="A0A934VAP1"/>
<dbReference type="GO" id="GO:0032259">
    <property type="term" value="P:methylation"/>
    <property type="evidence" value="ECO:0007669"/>
    <property type="project" value="UniProtKB-KW"/>
</dbReference>